<evidence type="ECO:0000259" key="9">
    <source>
        <dbReference type="PROSITE" id="PS50850"/>
    </source>
</evidence>
<dbReference type="PATRIC" id="fig|59201.122.peg.410"/>
<evidence type="ECO:0000313" key="16">
    <source>
        <dbReference type="EMBL" id="ECU8352896.1"/>
    </source>
</evidence>
<keyword evidence="3" id="KW-0997">Cell inner membrane</keyword>
<feature type="transmembrane region" description="Helical" evidence="8">
    <location>
        <begin position="76"/>
        <end position="93"/>
    </location>
</feature>
<evidence type="ECO:0000256" key="8">
    <source>
        <dbReference type="SAM" id="Phobius"/>
    </source>
</evidence>
<dbReference type="Proteomes" id="UP000839908">
    <property type="component" value="Unassembled WGS sequence"/>
</dbReference>
<dbReference type="EMBL" id="AAHIDF010000001">
    <property type="protein sequence ID" value="EBW3626749.1"/>
    <property type="molecule type" value="Genomic_DNA"/>
</dbReference>
<dbReference type="GO" id="GO:0022857">
    <property type="term" value="F:transmembrane transporter activity"/>
    <property type="evidence" value="ECO:0007669"/>
    <property type="project" value="InterPro"/>
</dbReference>
<dbReference type="EMBL" id="AAKUOT010000028">
    <property type="protein sequence ID" value="ECV8762023.1"/>
    <property type="molecule type" value="Genomic_DNA"/>
</dbReference>
<dbReference type="Proteomes" id="UP000839914">
    <property type="component" value="Unassembled WGS sequence"/>
</dbReference>
<reference evidence="16" key="4">
    <citation type="submission" date="2018-08" db="EMBL/GenBank/DDBJ databases">
        <authorList>
            <consortium name="PulseNet: The National Subtyping Network for Foodborne Disease Surveillance"/>
            <person name="Tarr C.L."/>
            <person name="Trees E."/>
            <person name="Katz L.S."/>
            <person name="Carleton-Romer H.A."/>
            <person name="Stroika S."/>
            <person name="Kucerova Z."/>
            <person name="Roache K.F."/>
            <person name="Sabol A.L."/>
            <person name="Besser J."/>
            <person name="Gerner-Smidt P."/>
        </authorList>
    </citation>
    <scope>NUCLEOTIDE SEQUENCE [LARGE SCALE GENOMIC DNA]</scope>
    <source>
        <strain evidence="16">PNUSAS008736</strain>
        <strain evidence="20">PNUSAS016739</strain>
    </source>
</reference>
<feature type="transmembrane region" description="Helical" evidence="8">
    <location>
        <begin position="7"/>
        <end position="23"/>
    </location>
</feature>
<keyword evidence="5 8" id="KW-1133">Transmembrane helix</keyword>
<evidence type="ECO:0000313" key="12">
    <source>
        <dbReference type="EMBL" id="EBW3626749.1"/>
    </source>
</evidence>
<evidence type="ECO:0000256" key="7">
    <source>
        <dbReference type="ARBA" id="ARBA00038514"/>
    </source>
</evidence>
<keyword evidence="4 8" id="KW-0812">Transmembrane</keyword>
<evidence type="ECO:0000313" key="11">
    <source>
        <dbReference type="EMBL" id="EBU9272502.1"/>
    </source>
</evidence>
<dbReference type="EMBL" id="AAHRYM010000004">
    <property type="protein sequence ID" value="EBZ6920370.1"/>
    <property type="molecule type" value="Genomic_DNA"/>
</dbReference>
<evidence type="ECO:0000313" key="23">
    <source>
        <dbReference type="EMBL" id="KTZ10039.1"/>
    </source>
</evidence>
<dbReference type="Proteomes" id="UP000839581">
    <property type="component" value="Unassembled WGS sequence"/>
</dbReference>
<dbReference type="Gene3D" id="1.20.1250.20">
    <property type="entry name" value="MFS general substrate transporter like domains"/>
    <property type="match status" value="2"/>
</dbReference>
<dbReference type="Proteomes" id="UP000839909">
    <property type="component" value="Unassembled WGS sequence"/>
</dbReference>
<dbReference type="Proteomes" id="UP000885385">
    <property type="component" value="Unassembled WGS sequence"/>
</dbReference>
<reference evidence="14" key="5">
    <citation type="submission" date="2018-11" db="EMBL/GenBank/DDBJ databases">
        <authorList>
            <person name="Ashton P.M."/>
            <person name="Dallman T."/>
            <person name="Nair S."/>
            <person name="De Pinna E."/>
            <person name="Peters T."/>
            <person name="Grant K."/>
        </authorList>
    </citation>
    <scope>NUCLEOTIDE SEQUENCE [LARGE SCALE GENOMIC DNA]</scope>
    <source>
        <strain evidence="12">231108</strain>
        <strain evidence="15">265852</strain>
        <strain evidence="24">29290</strain>
        <strain evidence="13">422529</strain>
        <strain evidence="25">425567</strain>
        <strain evidence="19">43916</strain>
        <strain evidence="11">488670</strain>
        <strain evidence="14">632340</strain>
        <strain evidence="17">86846</strain>
    </source>
</reference>
<evidence type="ECO:0000256" key="1">
    <source>
        <dbReference type="ARBA" id="ARBA00004429"/>
    </source>
</evidence>
<feature type="transmembrane region" description="Helical" evidence="8">
    <location>
        <begin position="137"/>
        <end position="154"/>
    </location>
</feature>
<dbReference type="EMBL" id="JYVU01000040">
    <property type="protein sequence ID" value="KTZ10039.1"/>
    <property type="molecule type" value="Genomic_DNA"/>
</dbReference>
<dbReference type="EMBL" id="AAIKGB010000003">
    <property type="protein sequence ID" value="ECF1542236.1"/>
    <property type="molecule type" value="Genomic_DNA"/>
</dbReference>
<dbReference type="OMA" id="TAQHEIW"/>
<dbReference type="EMBL" id="AAMLUT010000004">
    <property type="protein sequence ID" value="EDI6664969.1"/>
    <property type="molecule type" value="Genomic_DNA"/>
</dbReference>
<feature type="transmembrane region" description="Helical" evidence="8">
    <location>
        <begin position="43"/>
        <end position="64"/>
    </location>
</feature>
<evidence type="ECO:0000313" key="19">
    <source>
        <dbReference type="EMBL" id="ECY5339866.1"/>
    </source>
</evidence>
<evidence type="ECO:0000313" key="25">
    <source>
        <dbReference type="EMBL" id="MLP85355.1"/>
    </source>
</evidence>
<evidence type="ECO:0000313" key="21">
    <source>
        <dbReference type="EMBL" id="HAB0970280.1"/>
    </source>
</evidence>
<dbReference type="Proteomes" id="UP000839595">
    <property type="component" value="Unassembled WGS sequence"/>
</dbReference>
<dbReference type="RefSeq" id="WP_000203131.1">
    <property type="nucleotide sequence ID" value="NZ_AP023291.1"/>
</dbReference>
<evidence type="ECO:0000313" key="27">
    <source>
        <dbReference type="Proteomes" id="UP000054461"/>
    </source>
</evidence>
<keyword evidence="2" id="KW-1003">Cell membrane</keyword>
<evidence type="ECO:0000313" key="15">
    <source>
        <dbReference type="EMBL" id="ECF1542236.1"/>
    </source>
</evidence>
<dbReference type="Proteomes" id="UP000839617">
    <property type="component" value="Unassembled WGS sequence"/>
</dbReference>
<dbReference type="Proteomes" id="UP000839911">
    <property type="component" value="Unassembled WGS sequence"/>
</dbReference>
<dbReference type="Proteomes" id="UP000839905">
    <property type="component" value="Unassembled WGS sequence"/>
</dbReference>
<dbReference type="EMBL" id="DAAFPQ010000003">
    <property type="protein sequence ID" value="HAB0970280.1"/>
    <property type="molecule type" value="Genomic_DNA"/>
</dbReference>
<comment type="subcellular location">
    <subcellularLocation>
        <location evidence="1">Cell inner membrane</location>
        <topology evidence="1">Multi-pass membrane protein</topology>
    </subcellularLocation>
</comment>
<dbReference type="EMBL" id="RVDJ01000006">
    <property type="protein sequence ID" value="MLP85355.1"/>
    <property type="molecule type" value="Genomic_DNA"/>
</dbReference>
<dbReference type="Proteomes" id="UP000034636">
    <property type="component" value="Chromosome"/>
</dbReference>
<dbReference type="EMBL" id="DAANAT010000004">
    <property type="protein sequence ID" value="HAC9040972.1"/>
    <property type="molecule type" value="Genomic_DNA"/>
</dbReference>
<dbReference type="EMBL" id="AAHDPU010000007">
    <property type="protein sequence ID" value="EBU9272502.1"/>
    <property type="molecule type" value="Genomic_DNA"/>
</dbReference>
<dbReference type="Proteomes" id="UP000885258">
    <property type="component" value="Unassembled WGS sequence"/>
</dbReference>
<protein>
    <submittedName>
        <fullName evidence="10">D-galactonate transport protein</fullName>
    </submittedName>
    <submittedName>
        <fullName evidence="22">MFS transporter</fullName>
    </submittedName>
    <submittedName>
        <fullName evidence="23">Permease</fullName>
    </submittedName>
</protein>
<sequence>MTSMQKWLRIGATLMFGLFVAYLDRSNLSVTLPTITHDLNIDGATASIVLTIFLIGYAFSNIFGGVFTQRYDPKKIVILMVLIWSIATVFVGFTSSVYVILICRLVLGITEGIYWPQQSRFASDWFSDKERTQANSIIQYYGQFLALGLGFMILSPLDAAFGWRNVFIITGVIGIVVVVPLYITMLKKQEEAPYYRAPAPTEKTKLTLESLGGTPFLLLIFTYITQGMLFWGITLWIPMVVNSLGYTGFSKALVSSLPYLTAVILAIPISWISDKTQKRVLIASLGLLIPGVMLFLLPFVDAPGFKITLITLAMGYYAASFTPNIWSIIQSNVKPHAIGPASGIINGIGAGGGGTLAGLMVGYFYRTTGSYMQGFMVLGCIVILGGASLLIYGRIRAHHARR</sequence>
<evidence type="ECO:0000313" key="10">
    <source>
        <dbReference type="EMBL" id="AKH10001.1"/>
    </source>
</evidence>
<proteinExistence type="inferred from homology"/>
<accession>A0A0M2IW30</accession>
<comment type="similarity">
    <text evidence="7">Belongs to the major facilitator superfamily. Phthalate permease family.</text>
</comment>
<evidence type="ECO:0000256" key="4">
    <source>
        <dbReference type="ARBA" id="ARBA00022692"/>
    </source>
</evidence>
<evidence type="ECO:0000256" key="2">
    <source>
        <dbReference type="ARBA" id="ARBA00022475"/>
    </source>
</evidence>
<evidence type="ECO:0000313" key="13">
    <source>
        <dbReference type="EMBL" id="EBW5461444.1"/>
    </source>
</evidence>
<dbReference type="EMBL" id="AALDNI010000001">
    <property type="protein sequence ID" value="ECY5339866.1"/>
    <property type="molecule type" value="Genomic_DNA"/>
</dbReference>
<gene>
    <name evidence="10" type="primary">dgoT_4</name>
    <name evidence="17" type="ORF">AAB27_14105</name>
    <name evidence="24" type="ORF">AU613_13670</name>
    <name evidence="19" type="ORF">AVC05_01210</name>
    <name evidence="16" type="ORF">B1P38_04620</name>
    <name evidence="20" type="ORF">CFF59_06815</name>
    <name evidence="23" type="ORF">DD95_16395</name>
    <name evidence="11" type="ORF">DMO92_10580</name>
    <name evidence="12" type="ORF">DPF41_01280</name>
    <name evidence="13" type="ORF">DPS76_03070</name>
    <name evidence="25" type="ORF">DRM14_08470</name>
    <name evidence="15" type="ORF">E0935_03085</name>
    <name evidence="14" type="ORF">EER35_05105</name>
    <name evidence="18" type="ORF">F3R12_05720</name>
    <name evidence="22" type="ORF">G0J36_08470</name>
    <name evidence="21" type="ORF">GB466_06725</name>
    <name evidence="10" type="ORF">SE14_04656</name>
</gene>
<dbReference type="KEGG" id="seni:CY43_22990"/>
<feature type="transmembrane region" description="Helical" evidence="8">
    <location>
        <begin position="305"/>
        <end position="329"/>
    </location>
</feature>
<feature type="domain" description="Major facilitator superfamily (MFS) profile" evidence="9">
    <location>
        <begin position="10"/>
        <end position="397"/>
    </location>
</feature>
<evidence type="ECO:0000313" key="20">
    <source>
        <dbReference type="EMBL" id="EDI6664969.1"/>
    </source>
</evidence>
<dbReference type="PANTHER" id="PTHR11662:SF399">
    <property type="entry name" value="FI19708P1-RELATED"/>
    <property type="match status" value="1"/>
</dbReference>
<reference evidence="22" key="3">
    <citation type="journal article" date="2018" name="Genome Biol.">
        <title>SKESA: strategic k-mer extension for scrupulous assemblies.</title>
        <authorList>
            <person name="Souvorov A."/>
            <person name="Agarwala R."/>
            <person name="Lipman D.J."/>
        </authorList>
    </citation>
    <scope>NUCLEOTIDE SEQUENCE</scope>
    <source>
        <strain evidence="22">S04979-14</strain>
        <strain evidence="21">Salmonella enterica</strain>
    </source>
</reference>
<feature type="transmembrane region" description="Helical" evidence="8">
    <location>
        <begin position="166"/>
        <end position="186"/>
    </location>
</feature>
<reference evidence="23 27" key="1">
    <citation type="submission" date="2014-09" db="EMBL/GenBank/DDBJ databases">
        <title>Salmonella Genotype and Phenotype Association.</title>
        <authorList>
            <person name="Chen Y."/>
            <person name="Folster J."/>
            <person name="Ayers S."/>
            <person name="Kabera C."/>
            <person name="Li C."/>
            <person name="Mukherjee S."/>
            <person name="Lam C."/>
            <person name="Zhao S."/>
            <person name="McDermott P."/>
        </authorList>
    </citation>
    <scope>NUCLEOTIDE SEQUENCE [LARGE SCALE GENOMIC DNA]</scope>
    <source>
        <strain evidence="23 27">CVM N32045</strain>
    </source>
</reference>
<reference evidence="18" key="7">
    <citation type="submission" date="2019-09" db="EMBL/GenBank/DDBJ databases">
        <authorList>
            <consortium name="GenomeTrakr network: Whole genome sequencing for foodborne pathogen traceback"/>
        </authorList>
    </citation>
    <scope>NUCLEOTIDE SEQUENCE [LARGE SCALE GENOMIC DNA]</scope>
    <source>
        <strain evidence="18">AUSMDU00020735</strain>
    </source>
</reference>
<evidence type="ECO:0000313" key="18">
    <source>
        <dbReference type="EMBL" id="ECW0639369.1"/>
    </source>
</evidence>
<feature type="transmembrane region" description="Helical" evidence="8">
    <location>
        <begin position="341"/>
        <end position="365"/>
    </location>
</feature>
<dbReference type="Proteomes" id="UP000839907">
    <property type="component" value="Unassembled WGS sequence"/>
</dbReference>
<evidence type="ECO:0000256" key="3">
    <source>
        <dbReference type="ARBA" id="ARBA00022519"/>
    </source>
</evidence>
<dbReference type="EMBL" id="CP011428">
    <property type="protein sequence ID" value="AKH10001.1"/>
    <property type="molecule type" value="Genomic_DNA"/>
</dbReference>
<feature type="transmembrane region" description="Helical" evidence="8">
    <location>
        <begin position="257"/>
        <end position="273"/>
    </location>
</feature>
<dbReference type="Pfam" id="PF07690">
    <property type="entry name" value="MFS_1"/>
    <property type="match status" value="1"/>
</dbReference>
<name>A0A0D6HR69_SALTM</name>
<dbReference type="Proteomes" id="UP000839915">
    <property type="component" value="Unassembled WGS sequence"/>
</dbReference>
<feature type="transmembrane region" description="Helical" evidence="8">
    <location>
        <begin position="216"/>
        <end position="237"/>
    </location>
</feature>
<dbReference type="EMBL" id="AAHIPE010000002">
    <property type="protein sequence ID" value="EBW5461444.1"/>
    <property type="molecule type" value="Genomic_DNA"/>
</dbReference>
<dbReference type="InterPro" id="IPR036259">
    <property type="entry name" value="MFS_trans_sf"/>
</dbReference>
<accession>A0A0D6HR69</accession>
<evidence type="ECO:0000313" key="14">
    <source>
        <dbReference type="EMBL" id="EBZ6920370.1"/>
    </source>
</evidence>
<evidence type="ECO:0000313" key="24">
    <source>
        <dbReference type="EMBL" id="MIT49913.1"/>
    </source>
</evidence>
<reference evidence="22" key="6">
    <citation type="submission" date="2019-01" db="EMBL/GenBank/DDBJ databases">
        <authorList>
            <consortium name="NCBI Pathogen Detection Project"/>
        </authorList>
    </citation>
    <scope>NUCLEOTIDE SEQUENCE</scope>
    <source>
        <strain evidence="22">S04979-14</strain>
        <strain evidence="21">Salmonella enterica</strain>
    </source>
</reference>
<evidence type="ECO:0000256" key="6">
    <source>
        <dbReference type="ARBA" id="ARBA00023136"/>
    </source>
</evidence>
<dbReference type="GO" id="GO:0005886">
    <property type="term" value="C:plasma membrane"/>
    <property type="evidence" value="ECO:0007669"/>
    <property type="project" value="UniProtKB-SubCell"/>
</dbReference>
<dbReference type="SUPFAM" id="SSF103473">
    <property type="entry name" value="MFS general substrate transporter"/>
    <property type="match status" value="1"/>
</dbReference>
<dbReference type="PROSITE" id="PS50850">
    <property type="entry name" value="MFS"/>
    <property type="match status" value="1"/>
</dbReference>
<keyword evidence="6 8" id="KW-0472">Membrane</keyword>
<dbReference type="AlphaFoldDB" id="A0A0D6HR69"/>
<accession>A0A0F7JCM5</accession>
<evidence type="ECO:0000313" key="17">
    <source>
        <dbReference type="EMBL" id="ECV8762023.1"/>
    </source>
</evidence>
<evidence type="ECO:0000313" key="22">
    <source>
        <dbReference type="EMBL" id="HAC9040972.1"/>
    </source>
</evidence>
<dbReference type="InterPro" id="IPR050382">
    <property type="entry name" value="MFS_Na/Anion_cotransporter"/>
</dbReference>
<feature type="transmembrane region" description="Helical" evidence="8">
    <location>
        <begin position="280"/>
        <end position="299"/>
    </location>
</feature>
<evidence type="ECO:0000313" key="26">
    <source>
        <dbReference type="Proteomes" id="UP000034636"/>
    </source>
</evidence>
<dbReference type="Proteomes" id="UP000054461">
    <property type="component" value="Unassembled WGS sequence"/>
</dbReference>
<reference evidence="10 26" key="2">
    <citation type="journal article" date="2015" name="Genome Announc.">
        <title>Complete Genome Sequencing of a Multidrug-Resistant and Human-Invasive Salmonella enterica Serovar Typhimurium Strain of the Emerging Sequence Type 213 Genotype.</title>
        <authorList>
            <person name="Calva E."/>
            <person name="Silva C."/>
            <person name="Zaidi M.B."/>
            <person name="Sanchez-Flores A."/>
            <person name="Estrada K."/>
            <person name="Silva G.G."/>
            <person name="Soto-Jimenez L.M."/>
            <person name="Wiesner M."/>
            <person name="Fernandez-Mora M."/>
            <person name="Edwards R.A."/>
            <person name="Vinuesa P."/>
        </authorList>
    </citation>
    <scope>NUCLEOTIDE SEQUENCE [LARGE SCALE GENOMIC DNA]</scope>
    <source>
        <strain evidence="10 26">YU39</strain>
    </source>
</reference>
<dbReference type="eggNOG" id="COG2271">
    <property type="taxonomic scope" value="Bacteria"/>
</dbReference>
<dbReference type="EMBL" id="AAKRET010000003">
    <property type="protein sequence ID" value="ECU8352896.1"/>
    <property type="molecule type" value="Genomic_DNA"/>
</dbReference>
<dbReference type="InterPro" id="IPR020846">
    <property type="entry name" value="MFS_dom"/>
</dbReference>
<dbReference type="PANTHER" id="PTHR11662">
    <property type="entry name" value="SOLUTE CARRIER FAMILY 17"/>
    <property type="match status" value="1"/>
</dbReference>
<organism evidence="22">
    <name type="scientific">Salmonella typhimurium</name>
    <dbReference type="NCBI Taxonomy" id="90371"/>
    <lineage>
        <taxon>Bacteria</taxon>
        <taxon>Pseudomonadati</taxon>
        <taxon>Pseudomonadota</taxon>
        <taxon>Gammaproteobacteria</taxon>
        <taxon>Enterobacterales</taxon>
        <taxon>Enterobacteriaceae</taxon>
        <taxon>Salmonella</taxon>
    </lineage>
</organism>
<dbReference type="EMBL" id="AAKVET010000003">
    <property type="protein sequence ID" value="ECW0639369.1"/>
    <property type="molecule type" value="Genomic_DNA"/>
</dbReference>
<dbReference type="InterPro" id="IPR011701">
    <property type="entry name" value="MFS"/>
</dbReference>
<evidence type="ECO:0000256" key="5">
    <source>
        <dbReference type="ARBA" id="ARBA00022989"/>
    </source>
</evidence>
<dbReference type="EMBL" id="RSUA01000024">
    <property type="protein sequence ID" value="MIT49913.1"/>
    <property type="molecule type" value="Genomic_DNA"/>
</dbReference>
<feature type="transmembrane region" description="Helical" evidence="8">
    <location>
        <begin position="371"/>
        <end position="392"/>
    </location>
</feature>
<feature type="transmembrane region" description="Helical" evidence="8">
    <location>
        <begin position="99"/>
        <end position="116"/>
    </location>
</feature>